<accession>A0A1C3KE98</accession>
<protein>
    <submittedName>
        <fullName evidence="3">Phosducin-like protein, putative</fullName>
    </submittedName>
</protein>
<dbReference type="InterPro" id="IPR036249">
    <property type="entry name" value="Thioredoxin-like_sf"/>
</dbReference>
<organism evidence="3 4">
    <name type="scientific">Plasmodium malariae</name>
    <dbReference type="NCBI Taxonomy" id="5858"/>
    <lineage>
        <taxon>Eukaryota</taxon>
        <taxon>Sar</taxon>
        <taxon>Alveolata</taxon>
        <taxon>Apicomplexa</taxon>
        <taxon>Aconoidasida</taxon>
        <taxon>Haemosporida</taxon>
        <taxon>Plasmodiidae</taxon>
        <taxon>Plasmodium</taxon>
        <taxon>Plasmodium (Plasmodium)</taxon>
    </lineage>
</organism>
<evidence type="ECO:0000313" key="3">
    <source>
        <dbReference type="EMBL" id="SBT71900.1"/>
    </source>
</evidence>
<dbReference type="Proteomes" id="UP000219799">
    <property type="component" value="Chromosome 10"/>
</dbReference>
<dbReference type="AlphaFoldDB" id="A0A1C3KE98"/>
<dbReference type="Gene3D" id="3.40.30.10">
    <property type="entry name" value="Glutaredoxin"/>
    <property type="match status" value="1"/>
</dbReference>
<dbReference type="VEuPathDB" id="PlasmoDB:PmUG01_10047500"/>
<gene>
    <name evidence="3" type="primary">PhLP2</name>
    <name evidence="3" type="ORF">PMLGA01_100038100</name>
</gene>
<evidence type="ECO:0000313" key="4">
    <source>
        <dbReference type="Proteomes" id="UP000219799"/>
    </source>
</evidence>
<dbReference type="PANTHER" id="PTHR21148">
    <property type="entry name" value="THIOREDOXIN DOMAIN-CONTAINING PROTEIN 9"/>
    <property type="match status" value="1"/>
</dbReference>
<name>A0A1C3KE98_PLAMA</name>
<dbReference type="SUPFAM" id="SSF52833">
    <property type="entry name" value="Thioredoxin-like"/>
    <property type="match status" value="1"/>
</dbReference>
<evidence type="ECO:0000259" key="2">
    <source>
        <dbReference type="Pfam" id="PF02114"/>
    </source>
</evidence>
<reference evidence="3 4" key="1">
    <citation type="submission" date="2016-06" db="EMBL/GenBank/DDBJ databases">
        <authorList>
            <consortium name="Pathogen Informatics"/>
        </authorList>
    </citation>
    <scope>NUCLEOTIDE SEQUENCE [LARGE SCALE GENOMIC DNA]</scope>
    <source>
        <strain evidence="3">PmlGA01</strain>
    </source>
</reference>
<dbReference type="Pfam" id="PF02114">
    <property type="entry name" value="Phosducin"/>
    <property type="match status" value="1"/>
</dbReference>
<proteinExistence type="inferred from homology"/>
<sequence length="213" mass="24967">MIPKNKLTDICATLTLEKAKENLANERKFVQEKSQHVDNGLHGQWMDEQKDVKSSSLTNENSDEEEIRKWREKRLTQLKKKQELKKDGVYIEISEKEFIPTVLKNYNVVCHFYDGSFKRCNILHTHLIKLANIHLATKFIKVEANNCQFFMNKLNIKILPSLCLFIEGVLIKTCIGFEDFGNKDNFKTKDLEGFLFKKKLINNMEYNESDEDV</sequence>
<feature type="domain" description="Phosducin" evidence="2">
    <location>
        <begin position="29"/>
        <end position="202"/>
    </location>
</feature>
<dbReference type="InterPro" id="IPR024253">
    <property type="entry name" value="Phosducin_thioredoxin-like_dom"/>
</dbReference>
<comment type="similarity">
    <text evidence="1">Belongs to the phosducin family.</text>
</comment>
<dbReference type="EMBL" id="LT594498">
    <property type="protein sequence ID" value="SBT71900.1"/>
    <property type="molecule type" value="Genomic_DNA"/>
</dbReference>
<dbReference type="CDD" id="cd02989">
    <property type="entry name" value="Phd_like_TxnDC9"/>
    <property type="match status" value="1"/>
</dbReference>
<evidence type="ECO:0000256" key="1">
    <source>
        <dbReference type="ARBA" id="ARBA00009686"/>
    </source>
</evidence>